<dbReference type="CTD" id="20202236"/>
<dbReference type="InParanoid" id="T1F086"/>
<evidence type="ECO:0000313" key="3">
    <source>
        <dbReference type="EMBL" id="ESO09198.1"/>
    </source>
</evidence>
<dbReference type="EMBL" id="KB095959">
    <property type="protein sequence ID" value="ESO09198.1"/>
    <property type="molecule type" value="Genomic_DNA"/>
</dbReference>
<dbReference type="AlphaFoldDB" id="T1F086"/>
<dbReference type="HOGENOM" id="CLU_301167_0_0_1"/>
<feature type="compositionally biased region" description="Basic and acidic residues" evidence="2">
    <location>
        <begin position="64"/>
        <end position="79"/>
    </location>
</feature>
<keyword evidence="5" id="KW-1185">Reference proteome</keyword>
<sequence length="993" mass="114357">MSDIKTVKNLSTEESDWEINSSSESSNDEDEDNEVPQQTVFLKKTFTTETANQKQTLDNTTNKTIDKSDVTSKKLDSVKDISNQTLITENNPSDKKDETNHVLKYEMDEKTKSNREVQVTTTIKKIKKAPKRSDSGNNSSTSVDKDSEDHGVQGESNAKPKKKSKLIKSKDKPEEKVEKVKEKKTVKKVKQIKNVLENDESASSDNVKVVEGKDNKTKITKKKSAKIDEQTDKVNKPKKSSKKSENAEFSGEKKVKVKGKKSESTKTIPSEPKNKDENIKVKTIKPKMNNEKSLKSLNSESNDKSEIETLNKTALEDTKNDAIKVVNGVSENIEKCSNLTSSPDLETFSQNNKYSSSDEANSEAKIVIPLKTLCQENGESSKIMEGDCHLVISDVYSKKETKENDVDDKLPNANDKKMSLETDLDEWMKDLLARHNIKREVLSPTRHNIKREVLSPTYTQSFGNDESIGSNDTKVEESTEQSEINSNGFLKDKSTKYDDSFRNENTFDDTMISHITKTNLENHDRKQFSQKLVDKEIQGRMFETKTRTKNEQDEEINEHKQKRYEHFLSIGADEEIDDLKTKRQNDDQKKRLKQILSDDIDDIINKMTENSYCIQKDNEYEANNEEESFMTRFRREKYSKVLSKRNKLEQPKCREGLDEKIKEKYKHVRVLVEKQQSVVDNLKTLSKKLSELESMVEEAESESQDQKAVFENLETSLDSAYSQYESDLREATEQTSRQKKFQSENFQDEINTIFNNTLLFTKNQSFKLDSNKEIKKSFQSNQITNLVADERNSPSTKSPFGIIWDFNGDINKSKMNYNGENEKVMYNPIKKKFQNDFENIVDVKNKSLKNETEDNSELSANDFINKIRNKYAIQPLATPTKNNYNYNTSIRNSPYNRSSISDFSLLENKYGKCNTDSNRQGFERIVNKRHSLTKNYDDDTNSIRSYSSLSNKYLNEKSFSTIRPTEVQAKYDKYNAPTYQSKFLRSMLNDSVN</sequence>
<proteinExistence type="predicted"/>
<organism evidence="4 5">
    <name type="scientific">Helobdella robusta</name>
    <name type="common">Californian leech</name>
    <dbReference type="NCBI Taxonomy" id="6412"/>
    <lineage>
        <taxon>Eukaryota</taxon>
        <taxon>Metazoa</taxon>
        <taxon>Spiralia</taxon>
        <taxon>Lophotrochozoa</taxon>
        <taxon>Annelida</taxon>
        <taxon>Clitellata</taxon>
        <taxon>Hirudinea</taxon>
        <taxon>Rhynchobdellida</taxon>
        <taxon>Glossiphoniidae</taxon>
        <taxon>Helobdella</taxon>
    </lineage>
</organism>
<feature type="compositionally biased region" description="Basic and acidic residues" evidence="2">
    <location>
        <begin position="242"/>
        <end position="264"/>
    </location>
</feature>
<dbReference type="RefSeq" id="XP_009012291.1">
    <property type="nucleotide sequence ID" value="XM_009014043.1"/>
</dbReference>
<name>T1F086_HELRO</name>
<feature type="compositionally biased region" description="Basic and acidic residues" evidence="2">
    <location>
        <begin position="208"/>
        <end position="217"/>
    </location>
</feature>
<feature type="compositionally biased region" description="Basic and acidic residues" evidence="2">
    <location>
        <begin position="92"/>
        <end position="115"/>
    </location>
</feature>
<dbReference type="OMA" id="RHNIKRE"/>
<accession>T1F086</accession>
<dbReference type="KEGG" id="hro:HELRODRAFT_168157"/>
<feature type="compositionally biased region" description="Basic and acidic residues" evidence="2">
    <location>
        <begin position="168"/>
        <end position="183"/>
    </location>
</feature>
<dbReference type="Proteomes" id="UP000015101">
    <property type="component" value="Unassembled WGS sequence"/>
</dbReference>
<protein>
    <submittedName>
        <fullName evidence="3 4">Uncharacterized protein</fullName>
    </submittedName>
</protein>
<evidence type="ECO:0000313" key="4">
    <source>
        <dbReference type="EnsemblMetazoa" id="HelroP168157"/>
    </source>
</evidence>
<dbReference type="GeneID" id="20202236"/>
<feature type="region of interest" description="Disordered" evidence="2">
    <location>
        <begin position="1"/>
        <end position="37"/>
    </location>
</feature>
<feature type="coiled-coil region" evidence="1">
    <location>
        <begin position="682"/>
        <end position="716"/>
    </location>
</feature>
<reference evidence="5" key="1">
    <citation type="submission" date="2012-12" db="EMBL/GenBank/DDBJ databases">
        <authorList>
            <person name="Hellsten U."/>
            <person name="Grimwood J."/>
            <person name="Chapman J.A."/>
            <person name="Shapiro H."/>
            <person name="Aerts A."/>
            <person name="Otillar R.P."/>
            <person name="Terry A.Y."/>
            <person name="Boore J.L."/>
            <person name="Simakov O."/>
            <person name="Marletaz F."/>
            <person name="Cho S.-J."/>
            <person name="Edsinger-Gonzales E."/>
            <person name="Havlak P."/>
            <person name="Kuo D.-H."/>
            <person name="Larsson T."/>
            <person name="Lv J."/>
            <person name="Arendt D."/>
            <person name="Savage R."/>
            <person name="Osoegawa K."/>
            <person name="de Jong P."/>
            <person name="Lindberg D.R."/>
            <person name="Seaver E.C."/>
            <person name="Weisblat D.A."/>
            <person name="Putnam N.H."/>
            <person name="Grigoriev I.V."/>
            <person name="Rokhsar D.S."/>
        </authorList>
    </citation>
    <scope>NUCLEOTIDE SEQUENCE</scope>
</reference>
<gene>
    <name evidence="4" type="primary">20202236</name>
    <name evidence="3" type="ORF">HELRODRAFT_168157</name>
</gene>
<evidence type="ECO:0000256" key="1">
    <source>
        <dbReference type="SAM" id="Coils"/>
    </source>
</evidence>
<feature type="compositionally biased region" description="Polar residues" evidence="2">
    <location>
        <begin position="456"/>
        <end position="472"/>
    </location>
</feature>
<feature type="compositionally biased region" description="Polar residues" evidence="2">
    <location>
        <begin position="80"/>
        <end position="91"/>
    </location>
</feature>
<dbReference type="EMBL" id="AMQM01002911">
    <property type="status" value="NOT_ANNOTATED_CDS"/>
    <property type="molecule type" value="Genomic_DNA"/>
</dbReference>
<feature type="compositionally biased region" description="Basic and acidic residues" evidence="2">
    <location>
        <begin position="143"/>
        <end position="152"/>
    </location>
</feature>
<feature type="region of interest" description="Disordered" evidence="2">
    <location>
        <begin position="454"/>
        <end position="495"/>
    </location>
</feature>
<reference evidence="3 5" key="2">
    <citation type="journal article" date="2013" name="Nature">
        <title>Insights into bilaterian evolution from three spiralian genomes.</title>
        <authorList>
            <person name="Simakov O."/>
            <person name="Marletaz F."/>
            <person name="Cho S.J."/>
            <person name="Edsinger-Gonzales E."/>
            <person name="Havlak P."/>
            <person name="Hellsten U."/>
            <person name="Kuo D.H."/>
            <person name="Larsson T."/>
            <person name="Lv J."/>
            <person name="Arendt D."/>
            <person name="Savage R."/>
            <person name="Osoegawa K."/>
            <person name="de Jong P."/>
            <person name="Grimwood J."/>
            <person name="Chapman J.A."/>
            <person name="Shapiro H."/>
            <person name="Aerts A."/>
            <person name="Otillar R.P."/>
            <person name="Terry A.Y."/>
            <person name="Boore J.L."/>
            <person name="Grigoriev I.V."/>
            <person name="Lindberg D.R."/>
            <person name="Seaver E.C."/>
            <person name="Weisblat D.A."/>
            <person name="Putnam N.H."/>
            <person name="Rokhsar D.S."/>
        </authorList>
    </citation>
    <scope>NUCLEOTIDE SEQUENCE</scope>
</reference>
<feature type="region of interest" description="Disordered" evidence="2">
    <location>
        <begin position="58"/>
        <end position="305"/>
    </location>
</feature>
<feature type="compositionally biased region" description="Basic and acidic residues" evidence="2">
    <location>
        <begin position="225"/>
        <end position="235"/>
    </location>
</feature>
<evidence type="ECO:0000313" key="5">
    <source>
        <dbReference type="Proteomes" id="UP000015101"/>
    </source>
</evidence>
<evidence type="ECO:0000256" key="2">
    <source>
        <dbReference type="SAM" id="MobiDB-lite"/>
    </source>
</evidence>
<reference evidence="4" key="3">
    <citation type="submission" date="2015-06" db="UniProtKB">
        <authorList>
            <consortium name="EnsemblMetazoa"/>
        </authorList>
    </citation>
    <scope>IDENTIFICATION</scope>
</reference>
<dbReference type="EnsemblMetazoa" id="HelroT168157">
    <property type="protein sequence ID" value="HelroP168157"/>
    <property type="gene ID" value="HelroG168157"/>
</dbReference>
<keyword evidence="1" id="KW-0175">Coiled coil</keyword>